<dbReference type="AlphaFoldDB" id="C3UVB7"/>
<dbReference type="SUPFAM" id="SSF48076">
    <property type="entry name" value="LigA subunit of an aromatic-ring-opening dioxygenase LigAB"/>
    <property type="match status" value="1"/>
</dbReference>
<evidence type="ECO:0000313" key="2">
    <source>
        <dbReference type="EMBL" id="ACO92628.1"/>
    </source>
</evidence>
<dbReference type="InterPro" id="IPR034945">
    <property type="entry name" value="CarBa"/>
</dbReference>
<reference evidence="2" key="1">
    <citation type="journal article" date="2009" name="Appl. Environ. Microbiol.">
        <title>Pathway and evolutionary implications of diphenylamine biodegradation by Burkholderia sp. strain JS667.</title>
        <authorList>
            <person name="Shin K.A."/>
            <person name="Spain J.C."/>
        </authorList>
    </citation>
    <scope>NUCLEOTIDE SEQUENCE</scope>
    <source>
        <strain evidence="2">JS667</strain>
    </source>
</reference>
<sequence length="89" mass="9999">MDCYAVNRLVQELFSTPGNLALLQEDRSALYDRYGLDAKQRAALDAGDRNALTGAGVHPILQMHYAMAVNPEMTKMISVRRFLEDDQRA</sequence>
<dbReference type="Pfam" id="PF07746">
    <property type="entry name" value="LigA"/>
    <property type="match status" value="1"/>
</dbReference>
<feature type="domain" description="Extradiol ring-cleavage dioxygenase LigAB LigA subunit" evidence="1">
    <location>
        <begin position="16"/>
        <end position="79"/>
    </location>
</feature>
<dbReference type="CDD" id="cd07922">
    <property type="entry name" value="CarBa"/>
    <property type="match status" value="1"/>
</dbReference>
<protein>
    <submittedName>
        <fullName evidence="2">Meta-cleavage enzyme subunit</fullName>
    </submittedName>
</protein>
<proteinExistence type="predicted"/>
<name>C3UVB7_9BURK</name>
<dbReference type="Gene3D" id="1.10.700.10">
    <property type="entry name" value="Dioxygenase LigAB, LigA subunit"/>
    <property type="match status" value="1"/>
</dbReference>
<dbReference type="InterPro" id="IPR011986">
    <property type="entry name" value="Xdiol_dOase_LigA"/>
</dbReference>
<dbReference type="InterPro" id="IPR036622">
    <property type="entry name" value="LigA_sf"/>
</dbReference>
<evidence type="ECO:0000259" key="1">
    <source>
        <dbReference type="Pfam" id="PF07746"/>
    </source>
</evidence>
<organism evidence="2">
    <name type="scientific">Burkholderia sp. JS667</name>
    <dbReference type="NCBI Taxonomy" id="622617"/>
    <lineage>
        <taxon>Bacteria</taxon>
        <taxon>Pseudomonadati</taxon>
        <taxon>Pseudomonadota</taxon>
        <taxon>Betaproteobacteria</taxon>
        <taxon>Burkholderiales</taxon>
        <taxon>Burkholderiaceae</taxon>
        <taxon>Burkholderia</taxon>
    </lineage>
</organism>
<dbReference type="EMBL" id="FJ708486">
    <property type="protein sequence ID" value="ACO92628.1"/>
    <property type="molecule type" value="Genomic_DNA"/>
</dbReference>
<accession>C3UVB7</accession>